<keyword evidence="10 13" id="KW-0503">Monooxygenase</keyword>
<evidence type="ECO:0000256" key="9">
    <source>
        <dbReference type="ARBA" id="ARBA00023004"/>
    </source>
</evidence>
<evidence type="ECO:0000256" key="8">
    <source>
        <dbReference type="ARBA" id="ARBA00023002"/>
    </source>
</evidence>
<dbReference type="GO" id="GO:0020037">
    <property type="term" value="F:heme binding"/>
    <property type="evidence" value="ECO:0007669"/>
    <property type="project" value="InterPro"/>
</dbReference>
<dbReference type="InterPro" id="IPR017972">
    <property type="entry name" value="Cyt_P450_CS"/>
</dbReference>
<evidence type="ECO:0000313" key="15">
    <source>
        <dbReference type="Proteomes" id="UP000298416"/>
    </source>
</evidence>
<accession>A0A8X8WXD0</accession>
<dbReference type="InterPro" id="IPR001128">
    <property type="entry name" value="Cyt_P450"/>
</dbReference>
<evidence type="ECO:0000256" key="13">
    <source>
        <dbReference type="RuleBase" id="RU000461"/>
    </source>
</evidence>
<keyword evidence="8 13" id="KW-0560">Oxidoreductase</keyword>
<evidence type="ECO:0000256" key="1">
    <source>
        <dbReference type="ARBA" id="ARBA00001971"/>
    </source>
</evidence>
<dbReference type="PRINTS" id="PR00463">
    <property type="entry name" value="EP450I"/>
</dbReference>
<keyword evidence="4 12" id="KW-0349">Heme</keyword>
<dbReference type="PANTHER" id="PTHR47950">
    <property type="entry name" value="CYTOCHROME P450, FAMILY 76, SUBFAMILY C, POLYPEPTIDE 5-RELATED"/>
    <property type="match status" value="1"/>
</dbReference>
<keyword evidence="7" id="KW-1133">Transmembrane helix</keyword>
<keyword evidence="5" id="KW-0812">Transmembrane</keyword>
<dbReference type="GO" id="GO:0016712">
    <property type="term" value="F:oxidoreductase activity, acting on paired donors, with incorporation or reduction of molecular oxygen, reduced flavin or flavoprotein as one donor, and incorporation of one atom of oxygen"/>
    <property type="evidence" value="ECO:0007669"/>
    <property type="project" value="UniProtKB-ARBA"/>
</dbReference>
<dbReference type="FunFam" id="1.10.630.10:FF:000007">
    <property type="entry name" value="Cytochrome P450 76C4"/>
    <property type="match status" value="1"/>
</dbReference>
<keyword evidence="6 12" id="KW-0479">Metal-binding</keyword>
<reference evidence="14" key="2">
    <citation type="submission" date="2020-08" db="EMBL/GenBank/DDBJ databases">
        <title>Plant Genome Project.</title>
        <authorList>
            <person name="Zhang R.-G."/>
        </authorList>
    </citation>
    <scope>NUCLEOTIDE SEQUENCE</scope>
    <source>
        <strain evidence="14">Huo1</strain>
        <tissue evidence="14">Leaf</tissue>
    </source>
</reference>
<name>A0A8X8WXD0_SALSN</name>
<evidence type="ECO:0000313" key="14">
    <source>
        <dbReference type="EMBL" id="KAG6402514.1"/>
    </source>
</evidence>
<dbReference type="PROSITE" id="PS00086">
    <property type="entry name" value="CYTOCHROME_P450"/>
    <property type="match status" value="1"/>
</dbReference>
<dbReference type="PRINTS" id="PR00385">
    <property type="entry name" value="P450"/>
</dbReference>
<dbReference type="Pfam" id="PF00067">
    <property type="entry name" value="p450"/>
    <property type="match status" value="1"/>
</dbReference>
<dbReference type="EMBL" id="PNBA02000013">
    <property type="protein sequence ID" value="KAG6402514.1"/>
    <property type="molecule type" value="Genomic_DNA"/>
</dbReference>
<dbReference type="InterPro" id="IPR002401">
    <property type="entry name" value="Cyt_P450_E_grp-I"/>
</dbReference>
<keyword evidence="9 12" id="KW-0408">Iron</keyword>
<evidence type="ECO:0000256" key="11">
    <source>
        <dbReference type="ARBA" id="ARBA00023136"/>
    </source>
</evidence>
<dbReference type="GO" id="GO:0016020">
    <property type="term" value="C:membrane"/>
    <property type="evidence" value="ECO:0007669"/>
    <property type="project" value="UniProtKB-SubCell"/>
</dbReference>
<proteinExistence type="inferred from homology"/>
<dbReference type="GO" id="GO:0016114">
    <property type="term" value="P:terpenoid biosynthetic process"/>
    <property type="evidence" value="ECO:0007669"/>
    <property type="project" value="UniProtKB-ARBA"/>
</dbReference>
<evidence type="ECO:0000256" key="4">
    <source>
        <dbReference type="ARBA" id="ARBA00022617"/>
    </source>
</evidence>
<dbReference type="GO" id="GO:0005506">
    <property type="term" value="F:iron ion binding"/>
    <property type="evidence" value="ECO:0007669"/>
    <property type="project" value="InterPro"/>
</dbReference>
<evidence type="ECO:0000256" key="6">
    <source>
        <dbReference type="ARBA" id="ARBA00022723"/>
    </source>
</evidence>
<comment type="cofactor">
    <cofactor evidence="1 12">
        <name>heme</name>
        <dbReference type="ChEBI" id="CHEBI:30413"/>
    </cofactor>
</comment>
<evidence type="ECO:0000256" key="7">
    <source>
        <dbReference type="ARBA" id="ARBA00022989"/>
    </source>
</evidence>
<evidence type="ECO:0000256" key="3">
    <source>
        <dbReference type="ARBA" id="ARBA00010617"/>
    </source>
</evidence>
<evidence type="ECO:0000256" key="12">
    <source>
        <dbReference type="PIRSR" id="PIRSR602401-1"/>
    </source>
</evidence>
<comment type="similarity">
    <text evidence="3 13">Belongs to the cytochrome P450 family.</text>
</comment>
<dbReference type="Gene3D" id="1.10.630.10">
    <property type="entry name" value="Cytochrome P450"/>
    <property type="match status" value="1"/>
</dbReference>
<evidence type="ECO:0000256" key="5">
    <source>
        <dbReference type="ARBA" id="ARBA00022692"/>
    </source>
</evidence>
<evidence type="ECO:0008006" key="16">
    <source>
        <dbReference type="Google" id="ProtNLM"/>
    </source>
</evidence>
<dbReference type="InterPro" id="IPR036396">
    <property type="entry name" value="Cyt_P450_sf"/>
</dbReference>
<dbReference type="PANTHER" id="PTHR47950:SF4">
    <property type="entry name" value="GERANIOL 8-HYDROXYLASE-LIKE"/>
    <property type="match status" value="1"/>
</dbReference>
<dbReference type="CDD" id="cd11073">
    <property type="entry name" value="CYP76-like"/>
    <property type="match status" value="1"/>
</dbReference>
<evidence type="ECO:0000256" key="2">
    <source>
        <dbReference type="ARBA" id="ARBA00004167"/>
    </source>
</evidence>
<sequence>MDFLTILILLSFILSTLLLLLLGPKLFGSKSKLPPGPTPLPILGNIHLLGRNPHRSLAKLSRTYGPLMHLKLGSITTIVASSPEIAREILQKHDQTCSSRAVPCVAQTLGHAEASMAWLPVGSQWRKLRKITKEHMFTAQKVNASEPLRQEKLRQLLDHLVEGRGREVNFEEVAFVTALNLISTTLFSVDFASLDSGSSHEEVKEIIRGLMEISGTPNVADFFPILRLVDPQGLKRKAKVYLGKMLDKFDEIISKRLEERGKSWDCTRKTDLLEVLLDLNQEDEAYLSLHEIKHLLSDLIIAGADTTTDSVQWAMSELIRNPEKLSKAKKELRSVIGERAQVQENDIPKLPYLNAVIKESFRLHPPGPFLIPHEAEADLEINGYTIPRGARILVNVWAIGRDPSIWPGPESFEPERFVGGSVDYKGRDFVLIPFGSGRRICPGLPLAHVMVHLMVASMIHEFDWEAQDVDMDDVFGLSLHKARPLKAFPIIKS</sequence>
<comment type="subcellular location">
    <subcellularLocation>
        <location evidence="2">Membrane</location>
        <topology evidence="2">Single-pass membrane protein</topology>
    </subcellularLocation>
</comment>
<comment type="caution">
    <text evidence="14">The sequence shown here is derived from an EMBL/GenBank/DDBJ whole genome shotgun (WGS) entry which is preliminary data.</text>
</comment>
<dbReference type="OrthoDB" id="2789670at2759"/>
<keyword evidence="11" id="KW-0472">Membrane</keyword>
<dbReference type="AlphaFoldDB" id="A0A8X8WXD0"/>
<organism evidence="14">
    <name type="scientific">Salvia splendens</name>
    <name type="common">Scarlet sage</name>
    <dbReference type="NCBI Taxonomy" id="180675"/>
    <lineage>
        <taxon>Eukaryota</taxon>
        <taxon>Viridiplantae</taxon>
        <taxon>Streptophyta</taxon>
        <taxon>Embryophyta</taxon>
        <taxon>Tracheophyta</taxon>
        <taxon>Spermatophyta</taxon>
        <taxon>Magnoliopsida</taxon>
        <taxon>eudicotyledons</taxon>
        <taxon>Gunneridae</taxon>
        <taxon>Pentapetalae</taxon>
        <taxon>asterids</taxon>
        <taxon>lamiids</taxon>
        <taxon>Lamiales</taxon>
        <taxon>Lamiaceae</taxon>
        <taxon>Nepetoideae</taxon>
        <taxon>Mentheae</taxon>
        <taxon>Salviinae</taxon>
        <taxon>Salvia</taxon>
        <taxon>Salvia subgen. Calosphace</taxon>
        <taxon>core Calosphace</taxon>
    </lineage>
</organism>
<dbReference type="Proteomes" id="UP000298416">
    <property type="component" value="Unassembled WGS sequence"/>
</dbReference>
<gene>
    <name evidence="14" type="ORF">SASPL_134710</name>
</gene>
<reference evidence="14" key="1">
    <citation type="submission" date="2018-01" db="EMBL/GenBank/DDBJ databases">
        <authorList>
            <person name="Mao J.F."/>
        </authorList>
    </citation>
    <scope>NUCLEOTIDE SEQUENCE</scope>
    <source>
        <strain evidence="14">Huo1</strain>
        <tissue evidence="14">Leaf</tissue>
    </source>
</reference>
<dbReference type="SUPFAM" id="SSF48264">
    <property type="entry name" value="Cytochrome P450"/>
    <property type="match status" value="1"/>
</dbReference>
<keyword evidence="15" id="KW-1185">Reference proteome</keyword>
<protein>
    <recommendedName>
        <fullName evidence="16">Cytochrome P450</fullName>
    </recommendedName>
</protein>
<feature type="binding site" description="axial binding residue" evidence="12">
    <location>
        <position position="441"/>
    </location>
    <ligand>
        <name>heme</name>
        <dbReference type="ChEBI" id="CHEBI:30413"/>
    </ligand>
    <ligandPart>
        <name>Fe</name>
        <dbReference type="ChEBI" id="CHEBI:18248"/>
    </ligandPart>
</feature>
<evidence type="ECO:0000256" key="10">
    <source>
        <dbReference type="ARBA" id="ARBA00023033"/>
    </source>
</evidence>